<feature type="transmembrane region" description="Helical" evidence="1">
    <location>
        <begin position="88"/>
        <end position="108"/>
    </location>
</feature>
<dbReference type="Proteomes" id="UP000178432">
    <property type="component" value="Unassembled WGS sequence"/>
</dbReference>
<dbReference type="EMBL" id="MHIF01000005">
    <property type="protein sequence ID" value="OGY49070.1"/>
    <property type="molecule type" value="Genomic_DNA"/>
</dbReference>
<protein>
    <submittedName>
        <fullName evidence="2">Uncharacterized protein</fullName>
    </submittedName>
</protein>
<sequence>MNVNFIKGKKIFKKILIITAVLILGISYLFSSGYRPNIGLKNNLDIMELTLYKGIPFTEKHCSNAFEVFADKTKTCKYEDFITYKNSIIIPFKFIVLVSFLLIIVALFL</sequence>
<evidence type="ECO:0000313" key="2">
    <source>
        <dbReference type="EMBL" id="OGY49070.1"/>
    </source>
</evidence>
<keyword evidence="1" id="KW-0472">Membrane</keyword>
<proteinExistence type="predicted"/>
<gene>
    <name evidence="2" type="ORF">A2663_04720</name>
</gene>
<comment type="caution">
    <text evidence="2">The sequence shown here is derived from an EMBL/GenBank/DDBJ whole genome shotgun (WGS) entry which is preliminary data.</text>
</comment>
<dbReference type="AlphaFoldDB" id="A0A1G1YBI6"/>
<feature type="transmembrane region" description="Helical" evidence="1">
    <location>
        <begin position="12"/>
        <end position="30"/>
    </location>
</feature>
<reference evidence="2 3" key="1">
    <citation type="journal article" date="2016" name="Nat. Commun.">
        <title>Thousands of microbial genomes shed light on interconnected biogeochemical processes in an aquifer system.</title>
        <authorList>
            <person name="Anantharaman K."/>
            <person name="Brown C.T."/>
            <person name="Hug L.A."/>
            <person name="Sharon I."/>
            <person name="Castelle C.J."/>
            <person name="Probst A.J."/>
            <person name="Thomas B.C."/>
            <person name="Singh A."/>
            <person name="Wilkins M.J."/>
            <person name="Karaoz U."/>
            <person name="Brodie E.L."/>
            <person name="Williams K.H."/>
            <person name="Hubbard S.S."/>
            <person name="Banfield J.F."/>
        </authorList>
    </citation>
    <scope>NUCLEOTIDE SEQUENCE [LARGE SCALE GENOMIC DNA]</scope>
</reference>
<name>A0A1G1YBI6_9BACT</name>
<evidence type="ECO:0000256" key="1">
    <source>
        <dbReference type="SAM" id="Phobius"/>
    </source>
</evidence>
<accession>A0A1G1YBI6</accession>
<organism evidence="2 3">
    <name type="scientific">Candidatus Buchananbacteria bacterium RIFCSPHIGHO2_01_FULL_46_12</name>
    <dbReference type="NCBI Taxonomy" id="1797536"/>
    <lineage>
        <taxon>Bacteria</taxon>
        <taxon>Candidatus Buchananiibacteriota</taxon>
    </lineage>
</organism>
<evidence type="ECO:0000313" key="3">
    <source>
        <dbReference type="Proteomes" id="UP000178432"/>
    </source>
</evidence>
<keyword evidence="1" id="KW-0812">Transmembrane</keyword>
<keyword evidence="1" id="KW-1133">Transmembrane helix</keyword>